<reference evidence="16 17" key="1">
    <citation type="journal article" date="2018" name="Nat. Ecol. Evol.">
        <title>Genomic signatures of mitonuclear coevolution across populations of Tigriopus californicus.</title>
        <authorList>
            <person name="Barreto F.S."/>
            <person name="Watson E.T."/>
            <person name="Lima T.G."/>
            <person name="Willett C.S."/>
            <person name="Edmands S."/>
            <person name="Li W."/>
            <person name="Burton R.S."/>
        </authorList>
    </citation>
    <scope>NUCLEOTIDE SEQUENCE [LARGE SCALE GENOMIC DNA]</scope>
    <source>
        <strain evidence="16 17">San Diego</strain>
    </source>
</reference>
<dbReference type="AlphaFoldDB" id="A0A553PES9"/>
<feature type="region of interest" description="Disordered" evidence="13">
    <location>
        <begin position="465"/>
        <end position="552"/>
    </location>
</feature>
<dbReference type="Proteomes" id="UP000318571">
    <property type="component" value="Chromosome 5"/>
</dbReference>
<feature type="compositionally biased region" description="Polar residues" evidence="13">
    <location>
        <begin position="378"/>
        <end position="387"/>
    </location>
</feature>
<dbReference type="InterPro" id="IPR036236">
    <property type="entry name" value="Znf_C2H2_sf"/>
</dbReference>
<dbReference type="GO" id="GO:0003677">
    <property type="term" value="F:DNA binding"/>
    <property type="evidence" value="ECO:0007669"/>
    <property type="project" value="UniProtKB-KW"/>
</dbReference>
<keyword evidence="9" id="KW-0010">Activator</keyword>
<keyword evidence="3" id="KW-0479">Metal-binding</keyword>
<comment type="subcellular location">
    <subcellularLocation>
        <location evidence="1">Nucleus</location>
    </subcellularLocation>
</comment>
<evidence type="ECO:0000256" key="3">
    <source>
        <dbReference type="ARBA" id="ARBA00022723"/>
    </source>
</evidence>
<evidence type="ECO:0000256" key="13">
    <source>
        <dbReference type="SAM" id="MobiDB-lite"/>
    </source>
</evidence>
<evidence type="ECO:0000259" key="14">
    <source>
        <dbReference type="PROSITE" id="PS50157"/>
    </source>
</evidence>
<keyword evidence="8" id="KW-0238">DNA-binding</keyword>
<feature type="region of interest" description="Disordered" evidence="13">
    <location>
        <begin position="41"/>
        <end position="175"/>
    </location>
</feature>
<dbReference type="PROSITE" id="PS51810">
    <property type="entry name" value="ZF_CCHC_FOG"/>
    <property type="match status" value="2"/>
</dbReference>
<evidence type="ECO:0000256" key="2">
    <source>
        <dbReference type="ARBA" id="ARBA00022491"/>
    </source>
</evidence>
<dbReference type="GO" id="GO:0045944">
    <property type="term" value="P:positive regulation of transcription by RNA polymerase II"/>
    <property type="evidence" value="ECO:0007669"/>
    <property type="project" value="TreeGrafter"/>
</dbReference>
<evidence type="ECO:0000256" key="6">
    <source>
        <dbReference type="ARBA" id="ARBA00022833"/>
    </source>
</evidence>
<evidence type="ECO:0000256" key="7">
    <source>
        <dbReference type="ARBA" id="ARBA00023015"/>
    </source>
</evidence>
<feature type="compositionally biased region" description="Basic and acidic residues" evidence="13">
    <location>
        <begin position="893"/>
        <end position="908"/>
    </location>
</feature>
<dbReference type="GO" id="GO:0008270">
    <property type="term" value="F:zinc ion binding"/>
    <property type="evidence" value="ECO:0007669"/>
    <property type="project" value="UniProtKB-KW"/>
</dbReference>
<evidence type="ECO:0000313" key="16">
    <source>
        <dbReference type="EMBL" id="TRY76176.1"/>
    </source>
</evidence>
<dbReference type="PROSITE" id="PS50157">
    <property type="entry name" value="ZINC_FINGER_C2H2_2"/>
    <property type="match status" value="1"/>
</dbReference>
<dbReference type="EMBL" id="VCGU01000004">
    <property type="protein sequence ID" value="TRY76176.1"/>
    <property type="molecule type" value="Genomic_DNA"/>
</dbReference>
<feature type="compositionally biased region" description="Low complexity" evidence="13">
    <location>
        <begin position="465"/>
        <end position="478"/>
    </location>
</feature>
<evidence type="ECO:0000259" key="15">
    <source>
        <dbReference type="PROSITE" id="PS51810"/>
    </source>
</evidence>
<feature type="region of interest" description="Disordered" evidence="13">
    <location>
        <begin position="808"/>
        <end position="957"/>
    </location>
</feature>
<dbReference type="InterPro" id="IPR059121">
    <property type="entry name" value="CCHC_ZFPM2-like"/>
</dbReference>
<feature type="region of interest" description="Disordered" evidence="13">
    <location>
        <begin position="278"/>
        <end position="394"/>
    </location>
</feature>
<organism evidence="16 17">
    <name type="scientific">Tigriopus californicus</name>
    <name type="common">Marine copepod</name>
    <dbReference type="NCBI Taxonomy" id="6832"/>
    <lineage>
        <taxon>Eukaryota</taxon>
        <taxon>Metazoa</taxon>
        <taxon>Ecdysozoa</taxon>
        <taxon>Arthropoda</taxon>
        <taxon>Crustacea</taxon>
        <taxon>Multicrustacea</taxon>
        <taxon>Hexanauplia</taxon>
        <taxon>Copepoda</taxon>
        <taxon>Harpacticoida</taxon>
        <taxon>Harpacticidae</taxon>
        <taxon>Tigriopus</taxon>
    </lineage>
</organism>
<dbReference type="Pfam" id="PF25445">
    <property type="entry name" value="CCHC_ZFPM2"/>
    <property type="match status" value="1"/>
</dbReference>
<dbReference type="OrthoDB" id="8742770at2759"/>
<evidence type="ECO:0008006" key="18">
    <source>
        <dbReference type="Google" id="ProtNLM"/>
    </source>
</evidence>
<dbReference type="GO" id="GO:0007507">
    <property type="term" value="P:heart development"/>
    <property type="evidence" value="ECO:0007669"/>
    <property type="project" value="TreeGrafter"/>
</dbReference>
<gene>
    <name evidence="16" type="ORF">TCAL_10617</name>
</gene>
<dbReference type="OMA" id="HIESSCM"/>
<name>A0A553PES9_TIGCA</name>
<dbReference type="PANTHER" id="PTHR12958:SF3">
    <property type="entry name" value="ZINC FINGER PROTEIN USH"/>
    <property type="match status" value="1"/>
</dbReference>
<dbReference type="SUPFAM" id="SSF57667">
    <property type="entry name" value="beta-beta-alpha zinc fingers"/>
    <property type="match status" value="3"/>
</dbReference>
<keyword evidence="5 12" id="KW-0863">Zinc-finger</keyword>
<dbReference type="PANTHER" id="PTHR12958">
    <property type="entry name" value="FRIEND OF GATA2-RELATED"/>
    <property type="match status" value="1"/>
</dbReference>
<feature type="domain" description="C2H2-type" evidence="14">
    <location>
        <begin position="665"/>
        <end position="693"/>
    </location>
</feature>
<comment type="caution">
    <text evidence="16">The sequence shown here is derived from an EMBL/GenBank/DDBJ whole genome shotgun (WGS) entry which is preliminary data.</text>
</comment>
<keyword evidence="6" id="KW-0862">Zinc</keyword>
<proteinExistence type="predicted"/>
<feature type="compositionally biased region" description="Basic and acidic residues" evidence="13">
    <location>
        <begin position="808"/>
        <end position="818"/>
    </location>
</feature>
<evidence type="ECO:0000256" key="12">
    <source>
        <dbReference type="PROSITE-ProRule" id="PRU00042"/>
    </source>
</evidence>
<evidence type="ECO:0000256" key="10">
    <source>
        <dbReference type="ARBA" id="ARBA00023163"/>
    </source>
</evidence>
<feature type="region of interest" description="Disordered" evidence="13">
    <location>
        <begin position="603"/>
        <end position="658"/>
    </location>
</feature>
<dbReference type="GO" id="GO:0030154">
    <property type="term" value="P:cell differentiation"/>
    <property type="evidence" value="ECO:0007669"/>
    <property type="project" value="UniProtKB-ARBA"/>
</dbReference>
<keyword evidence="10" id="KW-0804">Transcription</keyword>
<dbReference type="InterPro" id="IPR013087">
    <property type="entry name" value="Znf_C2H2_type"/>
</dbReference>
<dbReference type="GO" id="GO:0005634">
    <property type="term" value="C:nucleus"/>
    <property type="evidence" value="ECO:0007669"/>
    <property type="project" value="UniProtKB-SubCell"/>
</dbReference>
<dbReference type="InterPro" id="IPR039746">
    <property type="entry name" value="FOG"/>
</dbReference>
<dbReference type="GO" id="GO:0061629">
    <property type="term" value="F:RNA polymerase II-specific DNA-binding transcription factor binding"/>
    <property type="evidence" value="ECO:0007669"/>
    <property type="project" value="InterPro"/>
</dbReference>
<sequence>MVLSMLSTIPTVKLQTTGSVQPSHLSSTSSSVVVTSVITTTSNNLSSPSQGRGPLDSLSNVSDMSRRKQRNPKPLMASSEGEGEMEEAEDQRNQSSTRESEEDEEDNSCHSPGPQDLSGMVKVEVTEDHSRSINHSNYRSEPGERSSYTPSPPGSDMHVLHAMPLPQPPPLSRHSRILKDSRHNLDLSRESPSPGSSGTNLPHQGMEDFFAKNNMLHFGDVLVGNHPDAPPVPMVIPMVYLLPVLTKDGGRSELRYKMFVPLNGQEPIPLHPPIPPHITPMAPMPMNDGAGPSCGSIDVRRPKTKSPGPLNSRKRKTSASSDHSQSRRDCTTPLDLSKSPKSEIGGDYEAEDENEDHIEVSNEQDENLRPHAKRLKNRSPSENSNPGRTPPLSNVAKDQVLHNKQSEIEAHFNFLRVKHLEFLKNQTQLQPAGAVVSESRCEECNINFSKHQNYVAHKKYYCSSGNASSSNNGSSKVAGAGGTGTKSAMSGSEMEDQAKGQKSSSPVNNGGLKLDGRTSVKSQSSGRSLPPPSPIPQAPPSHHPHHHHALPPLGSMSAAAALELLSMTSEANLGKDMLLLKQQHELLMKSESNPQVAIGLLGKDFMLPPPQGSLNPTKQPSASSPTSGNSLGSCTPPAGTIPTSSSSGALSPANPASHPPGLSHFVCEGCGIKFKSVTNLQAHKARYCAGLRKAEEINAFEAMMKRAQLPPQPQFPMALSAAEMMSFLNAKSLEQQAKMAAAAAAQAAVAAASTRLENSHSKRSLSPSGSNNGPDDFCCILCGFKEHSVERLKEHINMHFIGQIKRQPAEETDLKDPDNSLIKVTSPKAIQAQRTSTVSPTNSSSHEGETAHPASDDQSGGSPKSSPPSPGQPRLTLSLSHKRKAISEDVDCDTTKDASDTKGHDMMRKLSNQTFGLRKDNEDSPNDGTLPKRTKSEDNGRSNHRIGSDLLQQTPSSLRCEPCDIGFSHLSNYMAHKKYYCRGPNENAESTDD</sequence>
<feature type="compositionally biased region" description="Polar residues" evidence="13">
    <location>
        <begin position="832"/>
        <end position="845"/>
    </location>
</feature>
<dbReference type="GO" id="GO:0009653">
    <property type="term" value="P:anatomical structure morphogenesis"/>
    <property type="evidence" value="ECO:0007669"/>
    <property type="project" value="UniProtKB-ARBA"/>
</dbReference>
<feature type="compositionally biased region" description="Pro residues" evidence="13">
    <location>
        <begin position="529"/>
        <end position="541"/>
    </location>
</feature>
<evidence type="ECO:0000256" key="1">
    <source>
        <dbReference type="ARBA" id="ARBA00004123"/>
    </source>
</evidence>
<dbReference type="InterPro" id="IPR034731">
    <property type="entry name" value="Znf_CCHC_FOG"/>
</dbReference>
<protein>
    <recommendedName>
        <fullName evidence="18">C2H2-type domain-containing protein</fullName>
    </recommendedName>
</protein>
<accession>A0A553PES9</accession>
<dbReference type="Pfam" id="PF12874">
    <property type="entry name" value="zf-met"/>
    <property type="match status" value="1"/>
</dbReference>
<keyword evidence="17" id="KW-1185">Reference proteome</keyword>
<feature type="domain" description="CCHC FOG-type" evidence="15">
    <location>
        <begin position="952"/>
        <end position="985"/>
    </location>
</feature>
<evidence type="ECO:0000256" key="5">
    <source>
        <dbReference type="ARBA" id="ARBA00022771"/>
    </source>
</evidence>
<evidence type="ECO:0000256" key="9">
    <source>
        <dbReference type="ARBA" id="ARBA00023159"/>
    </source>
</evidence>
<keyword evidence="2" id="KW-0678">Repressor</keyword>
<dbReference type="GO" id="GO:0000122">
    <property type="term" value="P:negative regulation of transcription by RNA polymerase II"/>
    <property type="evidence" value="ECO:0007669"/>
    <property type="project" value="TreeGrafter"/>
</dbReference>
<evidence type="ECO:0000256" key="8">
    <source>
        <dbReference type="ARBA" id="ARBA00023125"/>
    </source>
</evidence>
<keyword evidence="11" id="KW-0539">Nucleus</keyword>
<feature type="compositionally biased region" description="Polar residues" evidence="13">
    <location>
        <begin position="612"/>
        <end position="633"/>
    </location>
</feature>
<keyword evidence="7" id="KW-0805">Transcription regulation</keyword>
<dbReference type="STRING" id="6832.A0A553PES9"/>
<evidence type="ECO:0000313" key="17">
    <source>
        <dbReference type="Proteomes" id="UP000318571"/>
    </source>
</evidence>
<evidence type="ECO:0000256" key="11">
    <source>
        <dbReference type="ARBA" id="ARBA00023242"/>
    </source>
</evidence>
<feature type="domain" description="CCHC FOG-type" evidence="15">
    <location>
        <begin position="433"/>
        <end position="466"/>
    </location>
</feature>
<feature type="compositionally biased region" description="Acidic residues" evidence="13">
    <location>
        <begin position="346"/>
        <end position="356"/>
    </location>
</feature>
<evidence type="ECO:0000256" key="4">
    <source>
        <dbReference type="ARBA" id="ARBA00022737"/>
    </source>
</evidence>
<keyword evidence="4" id="KW-0677">Repeat</keyword>